<dbReference type="KEGG" id="gms:SOIL9_33360"/>
<dbReference type="AlphaFoldDB" id="A0A6P2CZ17"/>
<sequence length="160" mass="17928">MATFDRAVQLAASAHAGQVDKEGQPYLLHVLRVALAVDDPNARIAAVLHDLVEDTNVTLAHLQTEGFAAPILEAVECLTRPHGVKYADYVVRLKGNAIARQVKLSDLADNSRLDRNVIDPARFDWDQRRIVKYLVTYKFLADQIDESTYRTLMTSLEDPK</sequence>
<dbReference type="Gene3D" id="1.10.3210.10">
    <property type="entry name" value="Hypothetical protein af1432"/>
    <property type="match status" value="1"/>
</dbReference>
<accession>A0A6P2CZ17</accession>
<organism evidence="1 2">
    <name type="scientific">Gemmata massiliana</name>
    <dbReference type="NCBI Taxonomy" id="1210884"/>
    <lineage>
        <taxon>Bacteria</taxon>
        <taxon>Pseudomonadati</taxon>
        <taxon>Planctomycetota</taxon>
        <taxon>Planctomycetia</taxon>
        <taxon>Gemmatales</taxon>
        <taxon>Gemmataceae</taxon>
        <taxon>Gemmata</taxon>
    </lineage>
</organism>
<evidence type="ECO:0000313" key="2">
    <source>
        <dbReference type="Proteomes" id="UP000464178"/>
    </source>
</evidence>
<dbReference type="RefSeq" id="WP_162668920.1">
    <property type="nucleotide sequence ID" value="NZ_LR593886.1"/>
</dbReference>
<keyword evidence="2" id="KW-1185">Reference proteome</keyword>
<protein>
    <recommendedName>
        <fullName evidence="3">HD/PDEase domain-containing protein</fullName>
    </recommendedName>
</protein>
<name>A0A6P2CZ17_9BACT</name>
<proteinExistence type="predicted"/>
<gene>
    <name evidence="1" type="ORF">SOIL9_33360</name>
</gene>
<dbReference type="Pfam" id="PF13328">
    <property type="entry name" value="HD_4"/>
    <property type="match status" value="1"/>
</dbReference>
<reference evidence="1 2" key="1">
    <citation type="submission" date="2019-05" db="EMBL/GenBank/DDBJ databases">
        <authorList>
            <consortium name="Science for Life Laboratories"/>
        </authorList>
    </citation>
    <scope>NUCLEOTIDE SEQUENCE [LARGE SCALE GENOMIC DNA]</scope>
    <source>
        <strain evidence="1">Soil9</strain>
    </source>
</reference>
<dbReference type="Proteomes" id="UP000464178">
    <property type="component" value="Chromosome"/>
</dbReference>
<evidence type="ECO:0008006" key="3">
    <source>
        <dbReference type="Google" id="ProtNLM"/>
    </source>
</evidence>
<evidence type="ECO:0000313" key="1">
    <source>
        <dbReference type="EMBL" id="VTR94378.1"/>
    </source>
</evidence>
<dbReference type="SUPFAM" id="SSF109604">
    <property type="entry name" value="HD-domain/PDEase-like"/>
    <property type="match status" value="1"/>
</dbReference>
<dbReference type="EMBL" id="LR593886">
    <property type="protein sequence ID" value="VTR94378.1"/>
    <property type="molecule type" value="Genomic_DNA"/>
</dbReference>